<dbReference type="Proteomes" id="UP001600888">
    <property type="component" value="Unassembled WGS sequence"/>
</dbReference>
<organism evidence="6 7">
    <name type="scientific">Diaporthe vaccinii</name>
    <dbReference type="NCBI Taxonomy" id="105482"/>
    <lineage>
        <taxon>Eukaryota</taxon>
        <taxon>Fungi</taxon>
        <taxon>Dikarya</taxon>
        <taxon>Ascomycota</taxon>
        <taxon>Pezizomycotina</taxon>
        <taxon>Sordariomycetes</taxon>
        <taxon>Sordariomycetidae</taxon>
        <taxon>Diaporthales</taxon>
        <taxon>Diaporthaceae</taxon>
        <taxon>Diaporthe</taxon>
        <taxon>Diaporthe eres species complex</taxon>
    </lineage>
</organism>
<evidence type="ECO:0000256" key="4">
    <source>
        <dbReference type="ARBA" id="ARBA00023002"/>
    </source>
</evidence>
<dbReference type="PROSITE" id="PS51387">
    <property type="entry name" value="FAD_PCMH"/>
    <property type="match status" value="1"/>
</dbReference>
<dbReference type="InterPro" id="IPR050416">
    <property type="entry name" value="FAD-linked_Oxidoreductase"/>
</dbReference>
<reference evidence="6 7" key="1">
    <citation type="submission" date="2024-03" db="EMBL/GenBank/DDBJ databases">
        <title>A high-quality draft genome sequence of Diaporthe vaccinii, a causative agent of upright dieback and viscid rot disease in cranberry plants.</title>
        <authorList>
            <person name="Sarrasin M."/>
            <person name="Lang B.F."/>
            <person name="Burger G."/>
        </authorList>
    </citation>
    <scope>NUCLEOTIDE SEQUENCE [LARGE SCALE GENOMIC DNA]</scope>
    <source>
        <strain evidence="6 7">IS7</strain>
    </source>
</reference>
<accession>A0ABR4FCN1</accession>
<dbReference type="PANTHER" id="PTHR42973:SF53">
    <property type="entry name" value="FAD-BINDING PCMH-TYPE DOMAIN-CONTAINING PROTEIN-RELATED"/>
    <property type="match status" value="1"/>
</dbReference>
<keyword evidence="4" id="KW-0560">Oxidoreductase</keyword>
<dbReference type="PANTHER" id="PTHR42973">
    <property type="entry name" value="BINDING OXIDOREDUCTASE, PUTATIVE (AFU_ORTHOLOGUE AFUA_1G17690)-RELATED"/>
    <property type="match status" value="1"/>
</dbReference>
<keyword evidence="7" id="KW-1185">Reference proteome</keyword>
<evidence type="ECO:0000313" key="6">
    <source>
        <dbReference type="EMBL" id="KAL2292456.1"/>
    </source>
</evidence>
<evidence type="ECO:0000259" key="5">
    <source>
        <dbReference type="PROSITE" id="PS51387"/>
    </source>
</evidence>
<dbReference type="InterPro" id="IPR016166">
    <property type="entry name" value="FAD-bd_PCMH"/>
</dbReference>
<gene>
    <name evidence="6" type="ORF">FJTKL_09427</name>
</gene>
<evidence type="ECO:0000256" key="1">
    <source>
        <dbReference type="ARBA" id="ARBA00005466"/>
    </source>
</evidence>
<name>A0ABR4FCN1_9PEZI</name>
<evidence type="ECO:0000313" key="7">
    <source>
        <dbReference type="Proteomes" id="UP001600888"/>
    </source>
</evidence>
<comment type="similarity">
    <text evidence="1">Belongs to the oxygen-dependent FAD-linked oxidoreductase family.</text>
</comment>
<evidence type="ECO:0000256" key="3">
    <source>
        <dbReference type="ARBA" id="ARBA00022827"/>
    </source>
</evidence>
<keyword evidence="3" id="KW-0274">FAD</keyword>
<evidence type="ECO:0000256" key="2">
    <source>
        <dbReference type="ARBA" id="ARBA00022630"/>
    </source>
</evidence>
<comment type="caution">
    <text evidence="6">The sequence shown here is derived from an EMBL/GenBank/DDBJ whole genome shotgun (WGS) entry which is preliminary data.</text>
</comment>
<protein>
    <recommendedName>
        <fullName evidence="5">FAD-binding PCMH-type domain-containing protein</fullName>
    </recommendedName>
</protein>
<proteinExistence type="inferred from homology"/>
<dbReference type="SUPFAM" id="SSF56176">
    <property type="entry name" value="FAD-binding/transporter-associated domain-like"/>
    <property type="match status" value="1"/>
</dbReference>
<dbReference type="InterPro" id="IPR016169">
    <property type="entry name" value="FAD-bd_PCMH_sub2"/>
</dbReference>
<dbReference type="Gene3D" id="3.40.462.20">
    <property type="match status" value="1"/>
</dbReference>
<dbReference type="Gene3D" id="3.30.465.10">
    <property type="match status" value="1"/>
</dbReference>
<dbReference type="EMBL" id="JBAWTH010000003">
    <property type="protein sequence ID" value="KAL2292456.1"/>
    <property type="molecule type" value="Genomic_DNA"/>
</dbReference>
<sequence length="352" mass="38621">MVAGGRERDVAVAGFLLGGGTSLYTCRGGFGCDQVVNFEVVLADGRIIQANRDEHVDLFKALKGGGNNFGIVTRFDMQAFPASRNGIWDAVITYPAEAEDEILTAHFDFTKGLNHESDAHVLPFWFSSTKSQRPVITAILTHLDGLEDSKCLASFTAIPGTQIVKAGVTTVAKKMETLATPPGEYTTCNLVLKLDMRILSKITETHASIISRFAERLPDKEIAVYFVVHPFPARFGRNSAACGGNVMGVENIEEDCILLQASLATDNLPRSAYFPIFKEGLDELEAFAQSIDKSVKFRYLNYSDISDDPLATYGDDNVKQMREVANKYDPTGVFQTRVPGGFKISKIKVEKQ</sequence>
<keyword evidence="2" id="KW-0285">Flavoprotein</keyword>
<feature type="domain" description="FAD-binding PCMH-type" evidence="5">
    <location>
        <begin position="1"/>
        <end position="82"/>
    </location>
</feature>
<dbReference type="InterPro" id="IPR036318">
    <property type="entry name" value="FAD-bd_PCMH-like_sf"/>
</dbReference>